<feature type="region of interest" description="Disordered" evidence="8">
    <location>
        <begin position="46"/>
        <end position="119"/>
    </location>
</feature>
<protein>
    <submittedName>
        <fullName evidence="10">Kinase-like protein</fullName>
    </submittedName>
</protein>
<keyword evidence="2" id="KW-0808">Transferase</keyword>
<comment type="caution">
    <text evidence="10">The sequence shown here is derived from an EMBL/GenBank/DDBJ whole genome shotgun (WGS) entry which is preliminary data.</text>
</comment>
<dbReference type="Proteomes" id="UP000247233">
    <property type="component" value="Unassembled WGS sequence"/>
</dbReference>
<dbReference type="EMBL" id="MSFL01000023">
    <property type="protein sequence ID" value="PWY74356.1"/>
    <property type="molecule type" value="Genomic_DNA"/>
</dbReference>
<dbReference type="VEuPathDB" id="FungiDB:BO70DRAFT_364332"/>
<dbReference type="STRING" id="1448321.A0A317VJ47"/>
<keyword evidence="1" id="KW-0723">Serine/threonine-protein kinase</keyword>
<dbReference type="RefSeq" id="XP_025397003.1">
    <property type="nucleotide sequence ID" value="XM_025543783.1"/>
</dbReference>
<name>A0A317VJ47_9EURO</name>
<feature type="region of interest" description="Disordered" evidence="8">
    <location>
        <begin position="1"/>
        <end position="30"/>
    </location>
</feature>
<feature type="compositionally biased region" description="Polar residues" evidence="8">
    <location>
        <begin position="210"/>
        <end position="228"/>
    </location>
</feature>
<feature type="domain" description="Protein kinase" evidence="9">
    <location>
        <begin position="345"/>
        <end position="502"/>
    </location>
</feature>
<accession>A0A317VJ47</accession>
<evidence type="ECO:0000256" key="6">
    <source>
        <dbReference type="PIRSR" id="PIRSR630616-1"/>
    </source>
</evidence>
<feature type="cross-link" description="Glycyl lysine isopeptide (Lys-Gly) (interchain with G-Cter in SUMO2)" evidence="7">
    <location>
        <position position="492"/>
    </location>
</feature>
<dbReference type="GeneID" id="37066020"/>
<dbReference type="Pfam" id="PF00069">
    <property type="entry name" value="Pkinase"/>
    <property type="match status" value="1"/>
</dbReference>
<evidence type="ECO:0000256" key="3">
    <source>
        <dbReference type="ARBA" id="ARBA00022741"/>
    </source>
</evidence>
<feature type="region of interest" description="Disordered" evidence="8">
    <location>
        <begin position="157"/>
        <end position="280"/>
    </location>
</feature>
<gene>
    <name evidence="10" type="ORF">BO70DRAFT_364332</name>
</gene>
<evidence type="ECO:0000259" key="9">
    <source>
        <dbReference type="PROSITE" id="PS50011"/>
    </source>
</evidence>
<keyword evidence="3" id="KW-0547">Nucleotide-binding</keyword>
<feature type="region of interest" description="Disordered" evidence="8">
    <location>
        <begin position="296"/>
        <end position="331"/>
    </location>
</feature>
<feature type="compositionally biased region" description="Low complexity" evidence="8">
    <location>
        <begin position="261"/>
        <end position="279"/>
    </location>
</feature>
<dbReference type="InterPro" id="IPR030616">
    <property type="entry name" value="Aur-like"/>
</dbReference>
<dbReference type="SMART" id="SM00220">
    <property type="entry name" value="S_TKc"/>
    <property type="match status" value="1"/>
</dbReference>
<feature type="active site" description="Proton acceptor" evidence="6">
    <location>
        <position position="490"/>
    </location>
</feature>
<evidence type="ECO:0000313" key="11">
    <source>
        <dbReference type="Proteomes" id="UP000247233"/>
    </source>
</evidence>
<dbReference type="AlphaFoldDB" id="A0A317VJ47"/>
<dbReference type="OrthoDB" id="410920at2759"/>
<dbReference type="InterPro" id="IPR011009">
    <property type="entry name" value="Kinase-like_dom_sf"/>
</dbReference>
<reference evidence="10 11" key="1">
    <citation type="submission" date="2016-12" db="EMBL/GenBank/DDBJ databases">
        <title>The genomes of Aspergillus section Nigri reveals drivers in fungal speciation.</title>
        <authorList>
            <consortium name="DOE Joint Genome Institute"/>
            <person name="Vesth T.C."/>
            <person name="Nybo J."/>
            <person name="Theobald S."/>
            <person name="Brandl J."/>
            <person name="Frisvad J.C."/>
            <person name="Nielsen K.F."/>
            <person name="Lyhne E.K."/>
            <person name="Kogle M.E."/>
            <person name="Kuo A."/>
            <person name="Riley R."/>
            <person name="Clum A."/>
            <person name="Nolan M."/>
            <person name="Lipzen A."/>
            <person name="Salamov A."/>
            <person name="Henrissat B."/>
            <person name="Wiebenga A."/>
            <person name="De Vries R.P."/>
            <person name="Grigoriev I.V."/>
            <person name="Mortensen U.H."/>
            <person name="Andersen M.R."/>
            <person name="Baker S.E."/>
        </authorList>
    </citation>
    <scope>NUCLEOTIDE SEQUENCE [LARGE SCALE GENOMIC DNA]</scope>
    <source>
        <strain evidence="10 11">CBS 117.55</strain>
    </source>
</reference>
<evidence type="ECO:0000256" key="2">
    <source>
        <dbReference type="ARBA" id="ARBA00022679"/>
    </source>
</evidence>
<proteinExistence type="predicted"/>
<organism evidence="10 11">
    <name type="scientific">Aspergillus heteromorphus CBS 117.55</name>
    <dbReference type="NCBI Taxonomy" id="1448321"/>
    <lineage>
        <taxon>Eukaryota</taxon>
        <taxon>Fungi</taxon>
        <taxon>Dikarya</taxon>
        <taxon>Ascomycota</taxon>
        <taxon>Pezizomycotina</taxon>
        <taxon>Eurotiomycetes</taxon>
        <taxon>Eurotiomycetidae</taxon>
        <taxon>Eurotiales</taxon>
        <taxon>Aspergillaceae</taxon>
        <taxon>Aspergillus</taxon>
        <taxon>Aspergillus subgen. Circumdati</taxon>
    </lineage>
</organism>
<keyword evidence="5" id="KW-0067">ATP-binding</keyword>
<feature type="compositionally biased region" description="Polar residues" evidence="8">
    <location>
        <begin position="1"/>
        <end position="18"/>
    </location>
</feature>
<evidence type="ECO:0000256" key="5">
    <source>
        <dbReference type="ARBA" id="ARBA00022840"/>
    </source>
</evidence>
<keyword evidence="11" id="KW-1185">Reference proteome</keyword>
<dbReference type="PANTHER" id="PTHR24350">
    <property type="entry name" value="SERINE/THREONINE-PROTEIN KINASE IAL-RELATED"/>
    <property type="match status" value="1"/>
</dbReference>
<dbReference type="GO" id="GO:0005524">
    <property type="term" value="F:ATP binding"/>
    <property type="evidence" value="ECO:0007669"/>
    <property type="project" value="UniProtKB-KW"/>
</dbReference>
<evidence type="ECO:0000256" key="1">
    <source>
        <dbReference type="ARBA" id="ARBA00022527"/>
    </source>
</evidence>
<feature type="compositionally biased region" description="Low complexity" evidence="8">
    <location>
        <begin position="174"/>
        <end position="195"/>
    </location>
</feature>
<dbReference type="PROSITE" id="PS50011">
    <property type="entry name" value="PROTEIN_KINASE_DOM"/>
    <property type="match status" value="1"/>
</dbReference>
<dbReference type="Gene3D" id="1.10.510.10">
    <property type="entry name" value="Transferase(Phosphotransferase) domain 1"/>
    <property type="match status" value="1"/>
</dbReference>
<dbReference type="SUPFAM" id="SSF56112">
    <property type="entry name" value="Protein kinase-like (PK-like)"/>
    <property type="match status" value="1"/>
</dbReference>
<evidence type="ECO:0000256" key="8">
    <source>
        <dbReference type="SAM" id="MobiDB-lite"/>
    </source>
</evidence>
<sequence>MVYPDTTQPTDRSGSAHPSQLHAASKTAASGNHELCAISSIVPGKGSPDALPLYTRRSPPSPLHDPSLQHESHPHHPLPSLHVRTDMQTSSQMSPPREADSSVRQSFSSSSLPRRTPSLRGLFVGAPVSGGSLSPASLMSSPQLMAMGDITPLPSPIGGASSWRLPRRNSQSLSRTPSTASRSGSSLGLRLSDSSQMFSACESRPRSKQYMISDTLSETPIESPTKPCQASGAKHARNRSLSEYVPPSRAIPVKPRPIAVSGTGAPSGITSSSSTDSSTNNLHREQYLAIHRGIALPTVRPPTPPRSNRSGFDESDNEPVITPSTGGPDEMYSVRSIRTQQRRKYRKLRQLGQGTFSQVSLAARVEMRDVEDYNHTSSLQDVTLTQKLVAVKIIEYGPAGGADEERLEVSLKREVDILKSVNHPSLVQLKAFGSDEKRALLVLDYCPGGDLFDVASSSPRPMSPEIIRRMFAELVAAVRYLHEHYIVHRDIKLESEYACLFP</sequence>
<feature type="compositionally biased region" description="Low complexity" evidence="8">
    <location>
        <begin position="102"/>
        <end position="119"/>
    </location>
</feature>
<evidence type="ECO:0000256" key="7">
    <source>
        <dbReference type="PIRSR" id="PIRSR630616-3"/>
    </source>
</evidence>
<evidence type="ECO:0000313" key="10">
    <source>
        <dbReference type="EMBL" id="PWY74356.1"/>
    </source>
</evidence>
<dbReference type="InterPro" id="IPR000719">
    <property type="entry name" value="Prot_kinase_dom"/>
</dbReference>
<keyword evidence="4 10" id="KW-0418">Kinase</keyword>
<evidence type="ECO:0000256" key="4">
    <source>
        <dbReference type="ARBA" id="ARBA00022777"/>
    </source>
</evidence>
<dbReference type="GO" id="GO:0004674">
    <property type="term" value="F:protein serine/threonine kinase activity"/>
    <property type="evidence" value="ECO:0007669"/>
    <property type="project" value="UniProtKB-KW"/>
</dbReference>